<dbReference type="InterPro" id="IPR009231">
    <property type="entry name" value="Chloride_chnl_CLIC-like"/>
</dbReference>
<dbReference type="Proteomes" id="UP000694892">
    <property type="component" value="Chromosome 9_10L"/>
</dbReference>
<dbReference type="PANTHER" id="PTHR34093">
    <property type="entry name" value="CHLORIDE CHANNEL CLIC-LIKE PROTEIN 1"/>
    <property type="match status" value="1"/>
</dbReference>
<evidence type="ECO:0000256" key="7">
    <source>
        <dbReference type="SAM" id="Phobius"/>
    </source>
</evidence>
<dbReference type="EMBL" id="CM004482">
    <property type="protein sequence ID" value="OCT62459.1"/>
    <property type="molecule type" value="Genomic_DNA"/>
</dbReference>
<reference evidence="9" key="1">
    <citation type="journal article" date="2016" name="Nature">
        <title>Genome evolution in the allotetraploid frog Xenopus laevis.</title>
        <authorList>
            <person name="Session A.M."/>
            <person name="Uno Y."/>
            <person name="Kwon T."/>
            <person name="Chapman J.A."/>
            <person name="Toyoda A."/>
            <person name="Takahashi S."/>
            <person name="Fukui A."/>
            <person name="Hikosaka A."/>
            <person name="Suzuki A."/>
            <person name="Kondo M."/>
            <person name="van Heeringen S.J."/>
            <person name="Quigley I."/>
            <person name="Heinz S."/>
            <person name="Ogino H."/>
            <person name="Ochi H."/>
            <person name="Hellsten U."/>
            <person name="Lyons J.B."/>
            <person name="Simakov O."/>
            <person name="Putnam N."/>
            <person name="Stites J."/>
            <person name="Kuroki Y."/>
            <person name="Tanaka T."/>
            <person name="Michiue T."/>
            <person name="Watanabe M."/>
            <person name="Bogdanovic O."/>
            <person name="Lister R."/>
            <person name="Georgiou G."/>
            <person name="Paranjpe S.S."/>
            <person name="van Kruijsbergen I."/>
            <person name="Shu S."/>
            <person name="Carlson J."/>
            <person name="Kinoshita T."/>
            <person name="Ohta Y."/>
            <person name="Mawaribuchi S."/>
            <person name="Jenkins J."/>
            <person name="Grimwood J."/>
            <person name="Schmutz J."/>
            <person name="Mitros T."/>
            <person name="Mozaffari S.V."/>
            <person name="Suzuki Y."/>
            <person name="Haramoto Y."/>
            <person name="Yamamoto T.S."/>
            <person name="Takagi C."/>
            <person name="Heald R."/>
            <person name="Miller K."/>
            <person name="Haudenschild C."/>
            <person name="Kitzman J."/>
            <person name="Nakayama T."/>
            <person name="Izutsu Y."/>
            <person name="Robert J."/>
            <person name="Fortriede J."/>
            <person name="Burns K."/>
            <person name="Lotay V."/>
            <person name="Karimi K."/>
            <person name="Yasuoka Y."/>
            <person name="Dichmann D.S."/>
            <person name="Flajnik M.F."/>
            <person name="Houston D.W."/>
            <person name="Shendure J."/>
            <person name="DuPasquier L."/>
            <person name="Vize P.D."/>
            <person name="Zorn A.M."/>
            <person name="Ito M."/>
            <person name="Marcotte E.M."/>
            <person name="Wallingford J.B."/>
            <person name="Ito Y."/>
            <person name="Asashima M."/>
            <person name="Ueno N."/>
            <person name="Matsuda Y."/>
            <person name="Veenstra G.J."/>
            <person name="Fujiyama A."/>
            <person name="Harland R.M."/>
            <person name="Taira M."/>
            <person name="Rokhsar D.S."/>
        </authorList>
    </citation>
    <scope>NUCLEOTIDE SEQUENCE [LARGE SCALE GENOMIC DNA]</scope>
    <source>
        <strain evidence="9">J</strain>
    </source>
</reference>
<sequence>AICSAVTRTIIHPLKLLGHALGWSLRNVMKEIPSQWQLPIFLLFPLGLVTLLLTIYFGRNCTIQVTCHPSNMKTRALKLPKI</sequence>
<dbReference type="GO" id="GO:0005783">
    <property type="term" value="C:endoplasmic reticulum"/>
    <property type="evidence" value="ECO:0007669"/>
    <property type="project" value="TreeGrafter"/>
</dbReference>
<evidence type="ECO:0000313" key="9">
    <source>
        <dbReference type="Proteomes" id="UP000694892"/>
    </source>
</evidence>
<accession>A0A974BWU1</accession>
<proteinExistence type="inferred from homology"/>
<name>A0A974BWU1_XENLA</name>
<keyword evidence="5 7" id="KW-1133">Transmembrane helix</keyword>
<comment type="similarity">
    <text evidence="2">Belongs to the chloride channel MCLC family.</text>
</comment>
<evidence type="ECO:0000256" key="5">
    <source>
        <dbReference type="ARBA" id="ARBA00022989"/>
    </source>
</evidence>
<comment type="subcellular location">
    <subcellularLocation>
        <location evidence="1">Membrane</location>
        <topology evidence="1">Multi-pass membrane protein</topology>
    </subcellularLocation>
</comment>
<feature type="transmembrane region" description="Helical" evidence="7">
    <location>
        <begin position="36"/>
        <end position="57"/>
    </location>
</feature>
<keyword evidence="4 7" id="KW-0812">Transmembrane</keyword>
<dbReference type="AlphaFoldDB" id="A0A974BWU1"/>
<feature type="non-terminal residue" evidence="8">
    <location>
        <position position="1"/>
    </location>
</feature>
<dbReference type="GO" id="GO:0005254">
    <property type="term" value="F:chloride channel activity"/>
    <property type="evidence" value="ECO:0007669"/>
    <property type="project" value="TreeGrafter"/>
</dbReference>
<keyword evidence="6 7" id="KW-0472">Membrane</keyword>
<evidence type="ECO:0000256" key="2">
    <source>
        <dbReference type="ARBA" id="ARBA00005944"/>
    </source>
</evidence>
<evidence type="ECO:0000313" key="8">
    <source>
        <dbReference type="EMBL" id="OCT62459.1"/>
    </source>
</evidence>
<evidence type="ECO:0000256" key="6">
    <source>
        <dbReference type="ARBA" id="ARBA00023136"/>
    </source>
</evidence>
<evidence type="ECO:0000256" key="4">
    <source>
        <dbReference type="ARBA" id="ARBA00022692"/>
    </source>
</evidence>
<evidence type="ECO:0000256" key="3">
    <source>
        <dbReference type="ARBA" id="ARBA00015571"/>
    </source>
</evidence>
<gene>
    <name evidence="8" type="ORF">XELAEV_18043541mg</name>
</gene>
<protein>
    <recommendedName>
        <fullName evidence="3">Chloride channel CLIC-like protein 1</fullName>
    </recommendedName>
</protein>
<dbReference type="GO" id="GO:0016020">
    <property type="term" value="C:membrane"/>
    <property type="evidence" value="ECO:0007669"/>
    <property type="project" value="UniProtKB-SubCell"/>
</dbReference>
<feature type="non-terminal residue" evidence="8">
    <location>
        <position position="82"/>
    </location>
</feature>
<dbReference type="PANTHER" id="PTHR34093:SF1">
    <property type="entry name" value="CHLORIDE CHANNEL CLIC-LIKE PROTEIN 1"/>
    <property type="match status" value="1"/>
</dbReference>
<organism evidence="8 9">
    <name type="scientific">Xenopus laevis</name>
    <name type="common">African clawed frog</name>
    <dbReference type="NCBI Taxonomy" id="8355"/>
    <lineage>
        <taxon>Eukaryota</taxon>
        <taxon>Metazoa</taxon>
        <taxon>Chordata</taxon>
        <taxon>Craniata</taxon>
        <taxon>Vertebrata</taxon>
        <taxon>Euteleostomi</taxon>
        <taxon>Amphibia</taxon>
        <taxon>Batrachia</taxon>
        <taxon>Anura</taxon>
        <taxon>Pipoidea</taxon>
        <taxon>Pipidae</taxon>
        <taxon>Xenopodinae</taxon>
        <taxon>Xenopus</taxon>
        <taxon>Xenopus</taxon>
    </lineage>
</organism>
<evidence type="ECO:0000256" key="1">
    <source>
        <dbReference type="ARBA" id="ARBA00004141"/>
    </source>
</evidence>